<dbReference type="EMBL" id="VGIY01000566">
    <property type="protein sequence ID" value="MBM3318960.1"/>
    <property type="molecule type" value="Genomic_DNA"/>
</dbReference>
<sequence length="354" mass="39584">MLRTPRPPALLALCACAAAMLGGCQDSFEIAVGPNQDVEIFSDLPPGDERVALVGELLERKVETPVRPESLFRVTLADPGSFRSMRDYRNLVVVGDLRGTGWAADLCREVIGSDGRESLVAAGTGYVFTRDVWARGQTLLFVHAPEVEALRRHLAERGAALLEQLGERVIEGLRETLYLPSGEQSAMAAGIAQRHGYTLRIPGDYLVDEDRESRFVRLKRIQPGEPVGFLFVYYEPRRLDLDDPRLPTLCIALRDTLARRYFGGDWVEPSRTTARATTFLGRPALELYGLYQNDAPMGGPFRMYAFHEGERLYLIDLAVFNPPGRKLPFMRQLEAIARTFRTEGERLLPPPPGR</sequence>
<dbReference type="InterPro" id="IPR032286">
    <property type="entry name" value="DUF4837"/>
</dbReference>
<comment type="caution">
    <text evidence="2">The sequence shown here is derived from an EMBL/GenBank/DDBJ whole genome shotgun (WGS) entry which is preliminary data.</text>
</comment>
<evidence type="ECO:0000313" key="3">
    <source>
        <dbReference type="Proteomes" id="UP000748308"/>
    </source>
</evidence>
<evidence type="ECO:0000313" key="2">
    <source>
        <dbReference type="EMBL" id="MBM3318960.1"/>
    </source>
</evidence>
<accession>A0A938BS36</accession>
<dbReference type="PROSITE" id="PS51257">
    <property type="entry name" value="PROKAR_LIPOPROTEIN"/>
    <property type="match status" value="1"/>
</dbReference>
<protein>
    <submittedName>
        <fullName evidence="2">DUF4837 family protein</fullName>
    </submittedName>
</protein>
<dbReference type="Proteomes" id="UP000748308">
    <property type="component" value="Unassembled WGS sequence"/>
</dbReference>
<keyword evidence="1" id="KW-0732">Signal</keyword>
<feature type="signal peptide" evidence="1">
    <location>
        <begin position="1"/>
        <end position="17"/>
    </location>
</feature>
<reference evidence="2" key="1">
    <citation type="submission" date="2019-03" db="EMBL/GenBank/DDBJ databases">
        <title>Lake Tanganyika Metagenome-Assembled Genomes (MAGs).</title>
        <authorList>
            <person name="Tran P."/>
        </authorList>
    </citation>
    <scope>NUCLEOTIDE SEQUENCE</scope>
    <source>
        <strain evidence="2">M_DeepCast_400m_m2_100</strain>
    </source>
</reference>
<evidence type="ECO:0000256" key="1">
    <source>
        <dbReference type="SAM" id="SignalP"/>
    </source>
</evidence>
<dbReference type="AlphaFoldDB" id="A0A938BS36"/>
<feature type="chain" id="PRO_5037670212" evidence="1">
    <location>
        <begin position="18"/>
        <end position="354"/>
    </location>
</feature>
<proteinExistence type="predicted"/>
<gene>
    <name evidence="2" type="ORF">FJY75_14025</name>
</gene>
<organism evidence="2 3">
    <name type="scientific">Eiseniibacteriota bacterium</name>
    <dbReference type="NCBI Taxonomy" id="2212470"/>
    <lineage>
        <taxon>Bacteria</taxon>
        <taxon>Candidatus Eiseniibacteriota</taxon>
    </lineage>
</organism>
<dbReference type="Pfam" id="PF16125">
    <property type="entry name" value="DUF4837"/>
    <property type="match status" value="1"/>
</dbReference>
<name>A0A938BS36_UNCEI</name>